<dbReference type="EMBL" id="CAFABE010000047">
    <property type="protein sequence ID" value="CAB4829842.1"/>
    <property type="molecule type" value="Genomic_DNA"/>
</dbReference>
<dbReference type="EMBL" id="CAFBLT010000003">
    <property type="protein sequence ID" value="CAB4882918.1"/>
    <property type="molecule type" value="Genomic_DNA"/>
</dbReference>
<evidence type="ECO:0000313" key="4">
    <source>
        <dbReference type="EMBL" id="CAB4829842.1"/>
    </source>
</evidence>
<dbReference type="InterPro" id="IPR027387">
    <property type="entry name" value="Cytb/b6-like_sf"/>
</dbReference>
<protein>
    <submittedName>
        <fullName evidence="4">Unannotated protein</fullName>
    </submittedName>
</protein>
<organism evidence="4">
    <name type="scientific">freshwater metagenome</name>
    <dbReference type="NCBI Taxonomy" id="449393"/>
    <lineage>
        <taxon>unclassified sequences</taxon>
        <taxon>metagenomes</taxon>
        <taxon>ecological metagenomes</taxon>
    </lineage>
</organism>
<feature type="transmembrane region" description="Helical" evidence="2">
    <location>
        <begin position="123"/>
        <end position="145"/>
    </location>
</feature>
<accession>A0A6J7AAF4</accession>
<dbReference type="InterPro" id="IPR016174">
    <property type="entry name" value="Di-haem_cyt_TM"/>
</dbReference>
<dbReference type="SUPFAM" id="SSF81342">
    <property type="entry name" value="Transmembrane di-heme cytochromes"/>
    <property type="match status" value="1"/>
</dbReference>
<name>A0A6J7AAF4_9ZZZZ</name>
<feature type="transmembrane region" description="Helical" evidence="2">
    <location>
        <begin position="51"/>
        <end position="73"/>
    </location>
</feature>
<dbReference type="Gene3D" id="1.20.810.10">
    <property type="entry name" value="Cytochrome Bc1 Complex, Chain C"/>
    <property type="match status" value="1"/>
</dbReference>
<dbReference type="GO" id="GO:0009055">
    <property type="term" value="F:electron transfer activity"/>
    <property type="evidence" value="ECO:0007669"/>
    <property type="project" value="InterPro"/>
</dbReference>
<feature type="domain" description="Cytochrome b/b6 N-terminal region profile" evidence="3">
    <location>
        <begin position="18"/>
        <end position="212"/>
    </location>
</feature>
<evidence type="ECO:0000256" key="1">
    <source>
        <dbReference type="SAM" id="MobiDB-lite"/>
    </source>
</evidence>
<dbReference type="AlphaFoldDB" id="A0A6J7AAF4"/>
<feature type="transmembrane region" description="Helical" evidence="2">
    <location>
        <begin position="93"/>
        <end position="111"/>
    </location>
</feature>
<sequence length="233" mass="25942">MTTLEHDTSSSPEEDAEVSKQWTTRIRRRLVEMLPPERLIPDRQPSFLSSWIYIFGALTIGALAIIILTGMVLSLEGPGWWHTSSLGLFVNSMHLWSVELFFFCMVIHLWGKFFMAAWRGSRQLTWITGAVTFLVSVGAAFTGYVSQTNFDSQWIATQAKDGINSTGVGAFFNVLNFGQMLMWHIVLLPVGVLFLTGLHILMVRRRGIVPPFEDGVNDKSATVASGTQEGTPS</sequence>
<proteinExistence type="predicted"/>
<evidence type="ECO:0000313" key="5">
    <source>
        <dbReference type="EMBL" id="CAB4882918.1"/>
    </source>
</evidence>
<keyword evidence="2" id="KW-1133">Transmembrane helix</keyword>
<feature type="region of interest" description="Disordered" evidence="1">
    <location>
        <begin position="1"/>
        <end position="20"/>
    </location>
</feature>
<dbReference type="PANTHER" id="PTHR19271:SF16">
    <property type="entry name" value="CYTOCHROME B"/>
    <property type="match status" value="1"/>
</dbReference>
<reference evidence="4" key="1">
    <citation type="submission" date="2020-05" db="EMBL/GenBank/DDBJ databases">
        <authorList>
            <person name="Chiriac C."/>
            <person name="Salcher M."/>
            <person name="Ghai R."/>
            <person name="Kavagutti S V."/>
        </authorList>
    </citation>
    <scope>NUCLEOTIDE SEQUENCE</scope>
</reference>
<keyword evidence="2" id="KW-0472">Membrane</keyword>
<dbReference type="GO" id="GO:0022904">
    <property type="term" value="P:respiratory electron transport chain"/>
    <property type="evidence" value="ECO:0007669"/>
    <property type="project" value="InterPro"/>
</dbReference>
<dbReference type="Pfam" id="PF13631">
    <property type="entry name" value="Cytochrom_B_N_2"/>
    <property type="match status" value="1"/>
</dbReference>
<dbReference type="InterPro" id="IPR005797">
    <property type="entry name" value="Cyt_b/b6_N"/>
</dbReference>
<feature type="transmembrane region" description="Helical" evidence="2">
    <location>
        <begin position="181"/>
        <end position="201"/>
    </location>
</feature>
<dbReference type="PROSITE" id="PS51002">
    <property type="entry name" value="CYTB_NTER"/>
    <property type="match status" value="1"/>
</dbReference>
<evidence type="ECO:0000259" key="3">
    <source>
        <dbReference type="PROSITE" id="PS51002"/>
    </source>
</evidence>
<dbReference type="GO" id="GO:0016491">
    <property type="term" value="F:oxidoreductase activity"/>
    <property type="evidence" value="ECO:0007669"/>
    <property type="project" value="InterPro"/>
</dbReference>
<keyword evidence="2" id="KW-0812">Transmembrane</keyword>
<gene>
    <name evidence="4" type="ORF">UFOPK3164_01053</name>
    <name evidence="5" type="ORF">UFOPK3427_01696</name>
</gene>
<evidence type="ECO:0000256" key="2">
    <source>
        <dbReference type="SAM" id="Phobius"/>
    </source>
</evidence>
<dbReference type="PANTHER" id="PTHR19271">
    <property type="entry name" value="CYTOCHROME B"/>
    <property type="match status" value="1"/>
</dbReference>
<dbReference type="GO" id="GO:0016020">
    <property type="term" value="C:membrane"/>
    <property type="evidence" value="ECO:0007669"/>
    <property type="project" value="InterPro"/>
</dbReference>